<dbReference type="OMA" id="WIHESPN"/>
<dbReference type="AlphaFoldDB" id="A0A642URP9"/>
<name>A0A642URP9_DIURU</name>
<evidence type="ECO:0000313" key="3">
    <source>
        <dbReference type="Proteomes" id="UP000449547"/>
    </source>
</evidence>
<dbReference type="PANTHER" id="PTHR48081:SF31">
    <property type="entry name" value="STERYL ACETYL HYDROLASE MUG81-RELATED"/>
    <property type="match status" value="1"/>
</dbReference>
<dbReference type="GO" id="GO:0016787">
    <property type="term" value="F:hydrolase activity"/>
    <property type="evidence" value="ECO:0007669"/>
    <property type="project" value="UniProtKB-KW"/>
</dbReference>
<gene>
    <name evidence="2" type="ORF">DIURU_003740</name>
</gene>
<dbReference type="VEuPathDB" id="FungiDB:DIURU_003740"/>
<dbReference type="InterPro" id="IPR050300">
    <property type="entry name" value="GDXG_lipolytic_enzyme"/>
</dbReference>
<dbReference type="GeneID" id="54782391"/>
<keyword evidence="1" id="KW-0378">Hydrolase</keyword>
<organism evidence="2 3">
    <name type="scientific">Diutina rugosa</name>
    <name type="common">Yeast</name>
    <name type="synonym">Candida rugosa</name>
    <dbReference type="NCBI Taxonomy" id="5481"/>
    <lineage>
        <taxon>Eukaryota</taxon>
        <taxon>Fungi</taxon>
        <taxon>Dikarya</taxon>
        <taxon>Ascomycota</taxon>
        <taxon>Saccharomycotina</taxon>
        <taxon>Pichiomycetes</taxon>
        <taxon>Debaryomycetaceae</taxon>
        <taxon>Diutina</taxon>
    </lineage>
</organism>
<dbReference type="PANTHER" id="PTHR48081">
    <property type="entry name" value="AB HYDROLASE SUPERFAMILY PROTEIN C4A8.06C"/>
    <property type="match status" value="1"/>
</dbReference>
<evidence type="ECO:0000256" key="1">
    <source>
        <dbReference type="ARBA" id="ARBA00022801"/>
    </source>
</evidence>
<dbReference type="InterPro" id="IPR019436">
    <property type="entry name" value="Say1-like"/>
</dbReference>
<dbReference type="RefSeq" id="XP_034011457.1">
    <property type="nucleotide sequence ID" value="XM_034156536.1"/>
</dbReference>
<reference evidence="2 3" key="1">
    <citation type="submission" date="2019-07" db="EMBL/GenBank/DDBJ databases">
        <title>Genome assembly of two rare yeast pathogens: Diutina rugosa and Trichomonascus ciferrii.</title>
        <authorList>
            <person name="Mixao V."/>
            <person name="Saus E."/>
            <person name="Hansen A."/>
            <person name="Lass-Flor C."/>
            <person name="Gabaldon T."/>
        </authorList>
    </citation>
    <scope>NUCLEOTIDE SEQUENCE [LARGE SCALE GENOMIC DNA]</scope>
    <source>
        <strain evidence="2 3">CBS 613</strain>
    </source>
</reference>
<evidence type="ECO:0000313" key="2">
    <source>
        <dbReference type="EMBL" id="KAA8900538.1"/>
    </source>
</evidence>
<evidence type="ECO:0008006" key="4">
    <source>
        <dbReference type="Google" id="ProtNLM"/>
    </source>
</evidence>
<dbReference type="InterPro" id="IPR029058">
    <property type="entry name" value="AB_hydrolase_fold"/>
</dbReference>
<protein>
    <recommendedName>
        <fullName evidence="4">Alpha/beta hydrolase fold-3 domain-containing protein</fullName>
    </recommendedName>
</protein>
<sequence length="403" mass="44689">MISIKGLCAILGIPLAMLVAALRTVLFGGWSRKYRNSPLNMAKLSMAKQALEVPVPDAKYVVPVSNMTMINTIVGGLYKTVTSSIPGYGKRYDENGIWIAQPPMATGSDPLIIYLHGGGYFLQTTPSQLQSLIATYKLLGRNDVSIIHLDYDLASEGFTIPRQLDQLVALYTKLVADGYTNITLMGDSAGGNLAIAFMAHLHRTQLKLPPPANSVLISPWVKLTIPKSQFTPGNSFYDNDGRDMITYTGFADPSKIVAITGNSEIASLECSPGNHPYSYDDWNLPSLKKGNTFVICGEDEVFRDDVLEWAKYALRAPMYDNKKQLGNSGGKLDRSIHEFHRTTPEGGKIEVHIEPWGVHDACLIFENSLLRDIKRNPQLKFRDVDREKYFGLTRLVAFLDQVL</sequence>
<dbReference type="OrthoDB" id="2152029at2759"/>
<dbReference type="Proteomes" id="UP000449547">
    <property type="component" value="Unassembled WGS sequence"/>
</dbReference>
<dbReference type="Pfam" id="PF10340">
    <property type="entry name" value="Say1_Mug180"/>
    <property type="match status" value="1"/>
</dbReference>
<dbReference type="EMBL" id="SWFT01000109">
    <property type="protein sequence ID" value="KAA8900538.1"/>
    <property type="molecule type" value="Genomic_DNA"/>
</dbReference>
<proteinExistence type="predicted"/>
<dbReference type="SUPFAM" id="SSF53474">
    <property type="entry name" value="alpha/beta-Hydrolases"/>
    <property type="match status" value="1"/>
</dbReference>
<dbReference type="Gene3D" id="3.40.50.1820">
    <property type="entry name" value="alpha/beta hydrolase"/>
    <property type="match status" value="1"/>
</dbReference>
<accession>A0A642URP9</accession>
<comment type="caution">
    <text evidence="2">The sequence shown here is derived from an EMBL/GenBank/DDBJ whole genome shotgun (WGS) entry which is preliminary data.</text>
</comment>
<keyword evidence="3" id="KW-1185">Reference proteome</keyword>